<sequence length="72" mass="7913">MQPRDRTTQTLKGSPWELLLVTTQTLQPLPQPPTTIQTAQKPAETNNDEPPYHAAWPLSDVQPNPRGPAASS</sequence>
<gene>
    <name evidence="2" type="ORF">CKAH01_03311</name>
</gene>
<evidence type="ECO:0000313" key="3">
    <source>
        <dbReference type="Proteomes" id="UP001281614"/>
    </source>
</evidence>
<proteinExistence type="predicted"/>
<name>A0AAD9YTV0_COLKA</name>
<accession>A0AAD9YTV0</accession>
<comment type="caution">
    <text evidence="2">The sequence shown here is derived from an EMBL/GenBank/DDBJ whole genome shotgun (WGS) entry which is preliminary data.</text>
</comment>
<dbReference type="AlphaFoldDB" id="A0AAD9YTV0"/>
<feature type="region of interest" description="Disordered" evidence="1">
    <location>
        <begin position="27"/>
        <end position="72"/>
    </location>
</feature>
<dbReference type="Proteomes" id="UP001281614">
    <property type="component" value="Unassembled WGS sequence"/>
</dbReference>
<reference evidence="2" key="1">
    <citation type="submission" date="2023-02" db="EMBL/GenBank/DDBJ databases">
        <title>Colletotrichum kahawae CIFC_Que2 genome sequencing and assembly.</title>
        <authorList>
            <person name="Baroncelli R."/>
        </authorList>
    </citation>
    <scope>NUCLEOTIDE SEQUENCE</scope>
    <source>
        <strain evidence="2">CIFC_Que2</strain>
    </source>
</reference>
<protein>
    <submittedName>
        <fullName evidence="2">Uncharacterized protein</fullName>
    </submittedName>
</protein>
<evidence type="ECO:0000313" key="2">
    <source>
        <dbReference type="EMBL" id="KAK2776819.1"/>
    </source>
</evidence>
<dbReference type="EMBL" id="VYYT01000024">
    <property type="protein sequence ID" value="KAK2776819.1"/>
    <property type="molecule type" value="Genomic_DNA"/>
</dbReference>
<organism evidence="2 3">
    <name type="scientific">Colletotrichum kahawae</name>
    <name type="common">Coffee berry disease fungus</name>
    <dbReference type="NCBI Taxonomy" id="34407"/>
    <lineage>
        <taxon>Eukaryota</taxon>
        <taxon>Fungi</taxon>
        <taxon>Dikarya</taxon>
        <taxon>Ascomycota</taxon>
        <taxon>Pezizomycotina</taxon>
        <taxon>Sordariomycetes</taxon>
        <taxon>Hypocreomycetidae</taxon>
        <taxon>Glomerellales</taxon>
        <taxon>Glomerellaceae</taxon>
        <taxon>Colletotrichum</taxon>
        <taxon>Colletotrichum gloeosporioides species complex</taxon>
    </lineage>
</organism>
<feature type="compositionally biased region" description="Low complexity" evidence="1">
    <location>
        <begin position="27"/>
        <end position="42"/>
    </location>
</feature>
<evidence type="ECO:0000256" key="1">
    <source>
        <dbReference type="SAM" id="MobiDB-lite"/>
    </source>
</evidence>
<keyword evidence="3" id="KW-1185">Reference proteome</keyword>